<dbReference type="PANTHER" id="PTHR46621">
    <property type="entry name" value="SNRNA-ACTIVATING PROTEIN COMPLEX SUBUNIT 4"/>
    <property type="match status" value="1"/>
</dbReference>
<dbReference type="RefSeq" id="XP_018259444.1">
    <property type="nucleotide sequence ID" value="XM_018411632.1"/>
</dbReference>
<evidence type="ECO:0000259" key="7">
    <source>
        <dbReference type="PROSITE" id="PS51294"/>
    </source>
</evidence>
<evidence type="ECO:0000256" key="2">
    <source>
        <dbReference type="ARBA" id="ARBA00023125"/>
    </source>
</evidence>
<keyword evidence="1" id="KW-0805">Transcription regulation</keyword>
<dbReference type="GeneID" id="28972072"/>
<evidence type="ECO:0000313" key="9">
    <source>
        <dbReference type="EMBL" id="WWC63765.1"/>
    </source>
</evidence>
<reference evidence="9" key="2">
    <citation type="submission" date="2013-07" db="EMBL/GenBank/DDBJ databases">
        <authorList>
            <consortium name="The Broad Institute Genome Sequencing Platform"/>
            <person name="Cuomo C."/>
            <person name="Litvintseva A."/>
            <person name="Chen Y."/>
            <person name="Heitman J."/>
            <person name="Sun S."/>
            <person name="Springer D."/>
            <person name="Dromer F."/>
            <person name="Young S.K."/>
            <person name="Zeng Q."/>
            <person name="Gargeya S."/>
            <person name="Fitzgerald M."/>
            <person name="Abouelleil A."/>
            <person name="Alvarado L."/>
            <person name="Berlin A.M."/>
            <person name="Chapman S.B."/>
            <person name="Dewar J."/>
            <person name="Goldberg J."/>
            <person name="Griggs A."/>
            <person name="Gujja S."/>
            <person name="Hansen M."/>
            <person name="Howarth C."/>
            <person name="Imamovic A."/>
            <person name="Larimer J."/>
            <person name="McCowan C."/>
            <person name="Murphy C."/>
            <person name="Pearson M."/>
            <person name="Priest M."/>
            <person name="Roberts A."/>
            <person name="Saif S."/>
            <person name="Shea T."/>
            <person name="Sykes S."/>
            <person name="Wortman J."/>
            <person name="Nusbaum C."/>
            <person name="Birren B."/>
        </authorList>
    </citation>
    <scope>NUCLEOTIDE SEQUENCE</scope>
    <source>
        <strain evidence="9">CBS 10117</strain>
    </source>
</reference>
<dbReference type="Pfam" id="PF00249">
    <property type="entry name" value="Myb_DNA-binding"/>
    <property type="match status" value="1"/>
</dbReference>
<evidence type="ECO:0000256" key="1">
    <source>
        <dbReference type="ARBA" id="ARBA00023015"/>
    </source>
</evidence>
<dbReference type="GO" id="GO:0000978">
    <property type="term" value="F:RNA polymerase II cis-regulatory region sequence-specific DNA binding"/>
    <property type="evidence" value="ECO:0007669"/>
    <property type="project" value="TreeGrafter"/>
</dbReference>
<dbReference type="GO" id="GO:0019185">
    <property type="term" value="C:snRNA-activating protein complex"/>
    <property type="evidence" value="ECO:0007669"/>
    <property type="project" value="TreeGrafter"/>
</dbReference>
<feature type="domain" description="HTH myb-type" evidence="7">
    <location>
        <begin position="20"/>
        <end position="73"/>
    </location>
</feature>
<feature type="region of interest" description="Disordered" evidence="5">
    <location>
        <begin position="315"/>
        <end position="334"/>
    </location>
</feature>
<keyword evidence="4" id="KW-0539">Nucleus</keyword>
<name>A0A1A5ZUW7_9TREE</name>
<protein>
    <submittedName>
        <fullName evidence="8">Uncharacterized protein</fullName>
    </submittedName>
</protein>
<dbReference type="InterPro" id="IPR009057">
    <property type="entry name" value="Homeodomain-like_sf"/>
</dbReference>
<dbReference type="Gene3D" id="1.10.10.60">
    <property type="entry name" value="Homeodomain-like"/>
    <property type="match status" value="3"/>
</dbReference>
<feature type="domain" description="Myb-like" evidence="6">
    <location>
        <begin position="78"/>
        <end position="128"/>
    </location>
</feature>
<dbReference type="PANTHER" id="PTHR46621:SF1">
    <property type="entry name" value="SNRNA-ACTIVATING PROTEIN COMPLEX SUBUNIT 4"/>
    <property type="match status" value="1"/>
</dbReference>
<dbReference type="EMBL" id="CP144537">
    <property type="protein sequence ID" value="WWC63765.1"/>
    <property type="molecule type" value="Genomic_DNA"/>
</dbReference>
<keyword evidence="3" id="KW-0804">Transcription</keyword>
<dbReference type="SMART" id="SM00717">
    <property type="entry name" value="SANT"/>
    <property type="match status" value="3"/>
</dbReference>
<evidence type="ECO:0000313" key="8">
    <source>
        <dbReference type="EMBL" id="OBR81602.1"/>
    </source>
</evidence>
<dbReference type="SUPFAM" id="SSF46689">
    <property type="entry name" value="Homeodomain-like"/>
    <property type="match status" value="2"/>
</dbReference>
<feature type="domain" description="Myb-like" evidence="6">
    <location>
        <begin position="20"/>
        <end position="77"/>
    </location>
</feature>
<evidence type="ECO:0000259" key="6">
    <source>
        <dbReference type="PROSITE" id="PS50090"/>
    </source>
</evidence>
<feature type="region of interest" description="Disordered" evidence="5">
    <location>
        <begin position="183"/>
        <end position="213"/>
    </location>
</feature>
<dbReference type="PROSITE" id="PS50090">
    <property type="entry name" value="MYB_LIKE"/>
    <property type="match status" value="3"/>
</dbReference>
<dbReference type="KEGG" id="kdj:28972072"/>
<feature type="domain" description="HTH myb-type" evidence="7">
    <location>
        <begin position="135"/>
        <end position="184"/>
    </location>
</feature>
<dbReference type="CDD" id="cd00167">
    <property type="entry name" value="SANT"/>
    <property type="match status" value="3"/>
</dbReference>
<accession>A0A1A5ZUW7</accession>
<dbReference type="AlphaFoldDB" id="A0A1A5ZUW7"/>
<proteinExistence type="predicted"/>
<dbReference type="GO" id="GO:0001006">
    <property type="term" value="F:RNA polymerase III type 3 promoter sequence-specific DNA binding"/>
    <property type="evidence" value="ECO:0007669"/>
    <property type="project" value="TreeGrafter"/>
</dbReference>
<keyword evidence="10" id="KW-1185">Reference proteome</keyword>
<gene>
    <name evidence="8" type="ORF">I303_08373</name>
    <name evidence="9" type="ORF">I303_106370</name>
</gene>
<dbReference type="Proteomes" id="UP000078595">
    <property type="component" value="Chromosome 8"/>
</dbReference>
<dbReference type="EMBL" id="KI894037">
    <property type="protein sequence ID" value="OBR81602.1"/>
    <property type="molecule type" value="Genomic_DNA"/>
</dbReference>
<feature type="domain" description="Myb-like" evidence="6">
    <location>
        <begin position="135"/>
        <end position="180"/>
    </location>
</feature>
<organism evidence="8">
    <name type="scientific">Kwoniella dejecticola CBS 10117</name>
    <dbReference type="NCBI Taxonomy" id="1296121"/>
    <lineage>
        <taxon>Eukaryota</taxon>
        <taxon>Fungi</taxon>
        <taxon>Dikarya</taxon>
        <taxon>Basidiomycota</taxon>
        <taxon>Agaricomycotina</taxon>
        <taxon>Tremellomycetes</taxon>
        <taxon>Tremellales</taxon>
        <taxon>Cryptococcaceae</taxon>
        <taxon>Kwoniella</taxon>
    </lineage>
</organism>
<evidence type="ECO:0000256" key="4">
    <source>
        <dbReference type="ARBA" id="ARBA00023242"/>
    </source>
</evidence>
<dbReference type="OrthoDB" id="2143914at2759"/>
<keyword evidence="2" id="KW-0238">DNA-binding</keyword>
<dbReference type="STRING" id="1296121.A0A1A5ZUW7"/>
<evidence type="ECO:0000313" key="10">
    <source>
        <dbReference type="Proteomes" id="UP000078595"/>
    </source>
</evidence>
<dbReference type="InterPro" id="IPR051575">
    <property type="entry name" value="Myb-like_DNA-bd"/>
</dbReference>
<feature type="compositionally biased region" description="Polar residues" evidence="5">
    <location>
        <begin position="195"/>
        <end position="213"/>
    </location>
</feature>
<dbReference type="VEuPathDB" id="FungiDB:I303_08373"/>
<dbReference type="GO" id="GO:0042796">
    <property type="term" value="P:snRNA transcription by RNA polymerase III"/>
    <property type="evidence" value="ECO:0007669"/>
    <property type="project" value="TreeGrafter"/>
</dbReference>
<feature type="compositionally biased region" description="Polar residues" evidence="5">
    <location>
        <begin position="322"/>
        <end position="334"/>
    </location>
</feature>
<dbReference type="InterPro" id="IPR001005">
    <property type="entry name" value="SANT/Myb"/>
</dbReference>
<reference evidence="9" key="3">
    <citation type="submission" date="2024-02" db="EMBL/GenBank/DDBJ databases">
        <title>Comparative genomics of Cryptococcus and Kwoniella reveals pathogenesis evolution and contrasting modes of karyotype evolution via chromosome fusion or intercentromeric recombination.</title>
        <authorList>
            <person name="Coelho M.A."/>
            <person name="David-Palma M."/>
            <person name="Shea T."/>
            <person name="Bowers K."/>
            <person name="McGinley-Smith S."/>
            <person name="Mohammad A.W."/>
            <person name="Gnirke A."/>
            <person name="Yurkov A.M."/>
            <person name="Nowrousian M."/>
            <person name="Sun S."/>
            <person name="Cuomo C.A."/>
            <person name="Heitman J."/>
        </authorList>
    </citation>
    <scope>NUCLEOTIDE SEQUENCE</scope>
    <source>
        <strain evidence="9">CBS 10117</strain>
    </source>
</reference>
<evidence type="ECO:0000256" key="3">
    <source>
        <dbReference type="ARBA" id="ARBA00023163"/>
    </source>
</evidence>
<dbReference type="Pfam" id="PF13921">
    <property type="entry name" value="Myb_DNA-bind_6"/>
    <property type="match status" value="1"/>
</dbReference>
<dbReference type="GO" id="GO:0042795">
    <property type="term" value="P:snRNA transcription by RNA polymerase II"/>
    <property type="evidence" value="ECO:0007669"/>
    <property type="project" value="TreeGrafter"/>
</dbReference>
<reference evidence="8" key="1">
    <citation type="submission" date="2013-07" db="EMBL/GenBank/DDBJ databases">
        <title>The Genome Sequence of Cryptococcus dejecticola CBS10117.</title>
        <authorList>
            <consortium name="The Broad Institute Genome Sequencing Platform"/>
            <person name="Cuomo C."/>
            <person name="Litvintseva A."/>
            <person name="Chen Y."/>
            <person name="Heitman J."/>
            <person name="Sun S."/>
            <person name="Springer D."/>
            <person name="Dromer F."/>
            <person name="Young S.K."/>
            <person name="Zeng Q."/>
            <person name="Gargeya S."/>
            <person name="Fitzgerald M."/>
            <person name="Abouelleil A."/>
            <person name="Alvarado L."/>
            <person name="Berlin A.M."/>
            <person name="Chapman S.B."/>
            <person name="Dewar J."/>
            <person name="Goldberg J."/>
            <person name="Griggs A."/>
            <person name="Gujja S."/>
            <person name="Hansen M."/>
            <person name="Howarth C."/>
            <person name="Imamovic A."/>
            <person name="Larimer J."/>
            <person name="McCowan C."/>
            <person name="Murphy C."/>
            <person name="Pearson M."/>
            <person name="Priest M."/>
            <person name="Roberts A."/>
            <person name="Saif S."/>
            <person name="Shea T."/>
            <person name="Sykes S."/>
            <person name="Wortman J."/>
            <person name="Nusbaum C."/>
            <person name="Birren B."/>
        </authorList>
    </citation>
    <scope>NUCLEOTIDE SEQUENCE [LARGE SCALE GENOMIC DNA]</scope>
    <source>
        <strain evidence="8">CBS 10117</strain>
    </source>
</reference>
<sequence length="334" mass="37113">MTNINLIPNGPIASSSSDLKVPTVRRPWTEQEDSALIASVKQYGSSRGPGSAWGKISKAVGGNRTNKDCRKRWFHSLDPNLRKGKWTTEEDEKLKNLYDELGPQWKDIALRIPGRKDDQVSKRWRDVLDPKLTPKKPWASLEDALLLQLFEEHGPKWTTIADHLPGRSPLACRNRSRKYLKTTIDQRDPNAGGNEVTNDDQLNNSPFGETSAESESTDVLLNWAFPDIANDPQINSVNPLEPLHFDYSMGQPAGSSLSNIIPVTSNTNGPTQTSQGLQDLFEGANINHPNTVPDPDNDPISQWIASLSSELSPIGQMRDLDSGQTHTGMSWYSH</sequence>
<dbReference type="InterPro" id="IPR017930">
    <property type="entry name" value="Myb_dom"/>
</dbReference>
<feature type="domain" description="HTH myb-type" evidence="7">
    <location>
        <begin position="78"/>
        <end position="132"/>
    </location>
</feature>
<dbReference type="PROSITE" id="PS51294">
    <property type="entry name" value="HTH_MYB"/>
    <property type="match status" value="3"/>
</dbReference>
<evidence type="ECO:0000256" key="5">
    <source>
        <dbReference type="SAM" id="MobiDB-lite"/>
    </source>
</evidence>